<dbReference type="OrthoDB" id="9799092at2"/>
<protein>
    <submittedName>
        <fullName evidence="4">GNAT family N-acetyltransferase</fullName>
    </submittedName>
</protein>
<evidence type="ECO:0000313" key="4">
    <source>
        <dbReference type="EMBL" id="RLP74726.1"/>
    </source>
</evidence>
<keyword evidence="5" id="KW-1185">Reference proteome</keyword>
<feature type="domain" description="N-acetyltransferase" evidence="3">
    <location>
        <begin position="28"/>
        <end position="180"/>
    </location>
</feature>
<dbReference type="PROSITE" id="PS51186">
    <property type="entry name" value="GNAT"/>
    <property type="match status" value="2"/>
</dbReference>
<evidence type="ECO:0000256" key="1">
    <source>
        <dbReference type="ARBA" id="ARBA00022679"/>
    </source>
</evidence>
<evidence type="ECO:0000259" key="3">
    <source>
        <dbReference type="PROSITE" id="PS51186"/>
    </source>
</evidence>
<dbReference type="GO" id="GO:0016747">
    <property type="term" value="F:acyltransferase activity, transferring groups other than amino-acyl groups"/>
    <property type="evidence" value="ECO:0007669"/>
    <property type="project" value="InterPro"/>
</dbReference>
<dbReference type="RefSeq" id="WP_121649126.1">
    <property type="nucleotide sequence ID" value="NZ_RCUX01000009.1"/>
</dbReference>
<dbReference type="Gene3D" id="3.40.630.30">
    <property type="match status" value="1"/>
</dbReference>
<sequence>MTTESMLPLNQRVTAPTQLPVPTGTEGVTWRPATAADLPAILTLDRAVEAVDDPRHVTTIEALTVDFAASGFDPAADSLLAETTDGTVIAYGTAHAEPEARSVVKVHVPGAVHPEYRGRGLGTALLDWQEARAAQHLAASDLAVPGWISTGAAEHAESPRGFLTTRGYVERRWWMELTRDLSDAIPELPLHADVRLEPLTEELSEATRQAFNDSFRDHWGSQPTNEEDWKKYGSVSTLRGDLSALAVTSDNEVAALVIVSVDPAQWEAAGYRFGYIDLVATRRDWRGKGLAKSLLAQVLRNLKAEGLERAALDVDSESPTGALRLYESVGFAPEARSVSLVREF</sequence>
<evidence type="ECO:0000313" key="5">
    <source>
        <dbReference type="Proteomes" id="UP000272503"/>
    </source>
</evidence>
<dbReference type="EMBL" id="RCUX01000009">
    <property type="protein sequence ID" value="RLP74726.1"/>
    <property type="molecule type" value="Genomic_DNA"/>
</dbReference>
<dbReference type="PANTHER" id="PTHR43420">
    <property type="entry name" value="ACETYLTRANSFERASE"/>
    <property type="match status" value="1"/>
</dbReference>
<dbReference type="SUPFAM" id="SSF55729">
    <property type="entry name" value="Acyl-CoA N-acyltransferases (Nat)"/>
    <property type="match status" value="2"/>
</dbReference>
<organism evidence="4 5">
    <name type="scientific">Mycetocola tolaasinivorans</name>
    <dbReference type="NCBI Taxonomy" id="76635"/>
    <lineage>
        <taxon>Bacteria</taxon>
        <taxon>Bacillati</taxon>
        <taxon>Actinomycetota</taxon>
        <taxon>Actinomycetes</taxon>
        <taxon>Micrococcales</taxon>
        <taxon>Microbacteriaceae</taxon>
        <taxon>Mycetocola</taxon>
    </lineage>
</organism>
<dbReference type="InterPro" id="IPR016181">
    <property type="entry name" value="Acyl_CoA_acyltransferase"/>
</dbReference>
<feature type="domain" description="N-acetyltransferase" evidence="3">
    <location>
        <begin position="194"/>
        <end position="344"/>
    </location>
</feature>
<gene>
    <name evidence="4" type="ORF">D9V32_11850</name>
</gene>
<dbReference type="AlphaFoldDB" id="A0A3L7A326"/>
<reference evidence="4 5" key="1">
    <citation type="submission" date="2018-10" db="EMBL/GenBank/DDBJ databases">
        <authorList>
            <person name="Li J."/>
        </authorList>
    </citation>
    <scope>NUCLEOTIDE SEQUENCE [LARGE SCALE GENOMIC DNA]</scope>
    <source>
        <strain evidence="4 5">IF 016277</strain>
    </source>
</reference>
<dbReference type="Pfam" id="PF00583">
    <property type="entry name" value="Acetyltransf_1"/>
    <property type="match status" value="2"/>
</dbReference>
<comment type="caution">
    <text evidence="4">The sequence shown here is derived from an EMBL/GenBank/DDBJ whole genome shotgun (WGS) entry which is preliminary data.</text>
</comment>
<evidence type="ECO:0000256" key="2">
    <source>
        <dbReference type="ARBA" id="ARBA00023315"/>
    </source>
</evidence>
<proteinExistence type="predicted"/>
<accession>A0A3L7A326</accession>
<keyword evidence="1 4" id="KW-0808">Transferase</keyword>
<name>A0A3L7A326_9MICO</name>
<dbReference type="InterPro" id="IPR000182">
    <property type="entry name" value="GNAT_dom"/>
</dbReference>
<dbReference type="CDD" id="cd04301">
    <property type="entry name" value="NAT_SF"/>
    <property type="match status" value="2"/>
</dbReference>
<dbReference type="Proteomes" id="UP000272503">
    <property type="component" value="Unassembled WGS sequence"/>
</dbReference>
<keyword evidence="2" id="KW-0012">Acyltransferase</keyword>
<dbReference type="InterPro" id="IPR050680">
    <property type="entry name" value="YpeA/RimI_acetyltransf"/>
</dbReference>
<dbReference type="PANTHER" id="PTHR43420:SF12">
    <property type="entry name" value="N-ACETYLTRANSFERASE DOMAIN-CONTAINING PROTEIN"/>
    <property type="match status" value="1"/>
</dbReference>